<dbReference type="PANTHER" id="PTHR23232">
    <property type="entry name" value="KRAB DOMAIN C2H2 ZINC FINGER"/>
    <property type="match status" value="1"/>
</dbReference>
<evidence type="ECO:0000313" key="2">
    <source>
        <dbReference type="EMBL" id="KAB1259150.1"/>
    </source>
</evidence>
<accession>A0A5N4CK36</accession>
<dbReference type="SMART" id="SM00349">
    <property type="entry name" value="KRAB"/>
    <property type="match status" value="1"/>
</dbReference>
<dbReference type="PANTHER" id="PTHR23232:SF154">
    <property type="entry name" value="ZINC FINGER PROTEIN 554"/>
    <property type="match status" value="1"/>
</dbReference>
<gene>
    <name evidence="2" type="ORF">Cadr_000025129</name>
</gene>
<dbReference type="InterPro" id="IPR050169">
    <property type="entry name" value="Krueppel_C2H2_ZnF"/>
</dbReference>
<feature type="domain" description="KRAB" evidence="1">
    <location>
        <begin position="39"/>
        <end position="121"/>
    </location>
</feature>
<dbReference type="InterPro" id="IPR036051">
    <property type="entry name" value="KRAB_dom_sf"/>
</dbReference>
<organism evidence="2 3">
    <name type="scientific">Camelus dromedarius</name>
    <name type="common">Dromedary</name>
    <name type="synonym">Arabian camel</name>
    <dbReference type="NCBI Taxonomy" id="9838"/>
    <lineage>
        <taxon>Eukaryota</taxon>
        <taxon>Metazoa</taxon>
        <taxon>Chordata</taxon>
        <taxon>Craniata</taxon>
        <taxon>Vertebrata</taxon>
        <taxon>Euteleostomi</taxon>
        <taxon>Mammalia</taxon>
        <taxon>Eutheria</taxon>
        <taxon>Laurasiatheria</taxon>
        <taxon>Artiodactyla</taxon>
        <taxon>Tylopoda</taxon>
        <taxon>Camelidae</taxon>
        <taxon>Camelus</taxon>
    </lineage>
</organism>
<dbReference type="AlphaFoldDB" id="A0A5N4CK36"/>
<sequence>MGLQGHVLLLLPRLPSSLLRSQEERMAAGLLLPWPQEVVTFEDVAVYFSWEEWELLDPAQRRLYRDVMQETCRNLASVGETRPFLRAPIRSRVLSICSVSRSLLGSGALVLGKGAMVAAPVGPTVCWFLWHGEWPDCFRLWKPEPPWTRILAQAEVTP</sequence>
<dbReference type="EMBL" id="JWIN03000022">
    <property type="protein sequence ID" value="KAB1259150.1"/>
    <property type="molecule type" value="Genomic_DNA"/>
</dbReference>
<dbReference type="SUPFAM" id="SSF109640">
    <property type="entry name" value="KRAB domain (Kruppel-associated box)"/>
    <property type="match status" value="1"/>
</dbReference>
<reference evidence="2 3" key="1">
    <citation type="journal article" date="2019" name="Mol. Ecol. Resour.">
        <title>Improving Illumina assemblies with Hi-C and long reads: an example with the North African dromedary.</title>
        <authorList>
            <person name="Elbers J.P."/>
            <person name="Rogers M.F."/>
            <person name="Perelman P.L."/>
            <person name="Proskuryakova A.A."/>
            <person name="Serdyukova N.A."/>
            <person name="Johnson W.E."/>
            <person name="Horin P."/>
            <person name="Corander J."/>
            <person name="Murphy D."/>
            <person name="Burger P.A."/>
        </authorList>
    </citation>
    <scope>NUCLEOTIDE SEQUENCE [LARGE SCALE GENOMIC DNA]</scope>
    <source>
        <strain evidence="2">Drom800</strain>
        <tissue evidence="2">Blood</tissue>
    </source>
</reference>
<dbReference type="Proteomes" id="UP000299084">
    <property type="component" value="Unassembled WGS sequence"/>
</dbReference>
<evidence type="ECO:0000313" key="3">
    <source>
        <dbReference type="Proteomes" id="UP000299084"/>
    </source>
</evidence>
<dbReference type="PROSITE" id="PS50805">
    <property type="entry name" value="KRAB"/>
    <property type="match status" value="1"/>
</dbReference>
<comment type="caution">
    <text evidence="2">The sequence shown here is derived from an EMBL/GenBank/DDBJ whole genome shotgun (WGS) entry which is preliminary data.</text>
</comment>
<name>A0A5N4CK36_CAMDR</name>
<dbReference type="Gene3D" id="6.10.140.140">
    <property type="match status" value="1"/>
</dbReference>
<evidence type="ECO:0000259" key="1">
    <source>
        <dbReference type="PROSITE" id="PS50805"/>
    </source>
</evidence>
<dbReference type="CDD" id="cd07765">
    <property type="entry name" value="KRAB_A-box"/>
    <property type="match status" value="1"/>
</dbReference>
<dbReference type="STRING" id="9838.ENSCDRP00005032661"/>
<dbReference type="InterPro" id="IPR001909">
    <property type="entry name" value="KRAB"/>
</dbReference>
<protein>
    <submittedName>
        <fullName evidence="2">Zinc finger protein 554</fullName>
    </submittedName>
</protein>
<keyword evidence="3" id="KW-1185">Reference proteome</keyword>
<dbReference type="GO" id="GO:0006355">
    <property type="term" value="P:regulation of DNA-templated transcription"/>
    <property type="evidence" value="ECO:0007669"/>
    <property type="project" value="InterPro"/>
</dbReference>
<dbReference type="Pfam" id="PF01352">
    <property type="entry name" value="KRAB"/>
    <property type="match status" value="1"/>
</dbReference>
<proteinExistence type="predicted"/>